<sequence length="992" mass="108842">MYVERETAANAPDLDTVSGIHYENASSAYDSKDIAENESRTLRIVKERIIAELRTVKSEARSNALSIGESCPSATNDDKSLPIPLQGKGSSRCKSTVSQDSGYYSEPRMHTPKSSTDGCIVSRKERSKPPLSGAVMRFVPASHPGDFKDAETMKKIRSHAKRTYVHGADQKAAATGNVITEECLAPENHYALPDIGNLISGWEANLHVGSKENIEPLPTKDSIDTLMLAKLPSRRHRKRKDWREVLEAKAREFQKQGLPDASLPTDSQKLLATSENDITRRGIPESIDPIEKHNTQQGSQGSGDVVTDTADWTTERIQKPKHIENAKEDHALLRVTSDKLEEAVTAYTMAQQPPSILRFSMPEVDSFLPPSLHTHQHEQMCQANAGSPLHDDPMCSVEDITAPDHSTHKELDDASAQPQTHRAIQSITKKDVDPSPQVVQHDSHREQIQILATAEGKKAEEHQDHELNDEDEKEATDRSFTALIGVDNKTEVESAPSALSDDLSESGDISDNDTNDKIALALSTMKSLLLQNLLDHTLLEATEATGDSSSSSRSSSARNGTTMSTLQSSQSLVNNNTTKRSRGGGRDDPGDEDDDSSSEDDDDDRRPQKKHAFDRMSQRRLLCPFYQREPDKHTKAASLALSEIADFGTVDTGHIEVGSVEERDEHLSQDIICAKKSKPHDERIQPQVLKRLDFKKVPFANARNTEEKWRMMYRILFSVKSEAEIPSPYDRNVLSPGLANALSEALEEELAMELAPLLSPIMARIKNRIPAIIQNCRTKLAYHASLANDEVASSTSIAQSSASSSISSEPARLRKKKKLSALSQCVDHTFGTIPRLTATVIKAGEAQTPCLSAHHTTPSGSSTGSGQKPLTPTSSSTEQVFDVESMDVPQYSAIDNWNAYKSTLFSCPYGSDSMLSNPGIPTLPDGFSSQDSAIRPFYNDPHIYGGSSSLDPNFLDNTPMLQSELNVQGCYQGREFGGGNVDSTNGFPPYPI</sequence>
<name>A0AAN6M6P1_9PLEO</name>
<dbReference type="Proteomes" id="UP001280581">
    <property type="component" value="Unassembled WGS sequence"/>
</dbReference>
<organism evidence="2 3">
    <name type="scientific">Pseudopithomyces chartarum</name>
    <dbReference type="NCBI Taxonomy" id="1892770"/>
    <lineage>
        <taxon>Eukaryota</taxon>
        <taxon>Fungi</taxon>
        <taxon>Dikarya</taxon>
        <taxon>Ascomycota</taxon>
        <taxon>Pezizomycotina</taxon>
        <taxon>Dothideomycetes</taxon>
        <taxon>Pleosporomycetidae</taxon>
        <taxon>Pleosporales</taxon>
        <taxon>Massarineae</taxon>
        <taxon>Didymosphaeriaceae</taxon>
        <taxon>Pseudopithomyces</taxon>
    </lineage>
</organism>
<feature type="compositionally biased region" description="Low complexity" evidence="1">
    <location>
        <begin position="548"/>
        <end position="572"/>
    </location>
</feature>
<feature type="region of interest" description="Disordered" evidence="1">
    <location>
        <begin position="455"/>
        <end position="511"/>
    </location>
</feature>
<dbReference type="AlphaFoldDB" id="A0AAN6M6P1"/>
<comment type="caution">
    <text evidence="2">The sequence shown here is derived from an EMBL/GenBank/DDBJ whole genome shotgun (WGS) entry which is preliminary data.</text>
</comment>
<feature type="region of interest" description="Disordered" evidence="1">
    <location>
        <begin position="542"/>
        <end position="614"/>
    </location>
</feature>
<proteinExistence type="predicted"/>
<feature type="compositionally biased region" description="Polar residues" evidence="1">
    <location>
        <begin position="868"/>
        <end position="878"/>
    </location>
</feature>
<accession>A0AAN6M6P1</accession>
<feature type="compositionally biased region" description="Acidic residues" evidence="1">
    <location>
        <begin position="502"/>
        <end position="511"/>
    </location>
</feature>
<gene>
    <name evidence="2" type="ORF">GRF29_19g2730465</name>
</gene>
<feature type="compositionally biased region" description="Low complexity" evidence="1">
    <location>
        <begin position="856"/>
        <end position="866"/>
    </location>
</feature>
<evidence type="ECO:0000313" key="3">
    <source>
        <dbReference type="Proteomes" id="UP001280581"/>
    </source>
</evidence>
<feature type="region of interest" description="Disordered" evidence="1">
    <location>
        <begin position="71"/>
        <end position="126"/>
    </location>
</feature>
<dbReference type="PANTHER" id="PTHR38166:SF1">
    <property type="entry name" value="C2H2-TYPE DOMAIN-CONTAINING PROTEIN"/>
    <property type="match status" value="1"/>
</dbReference>
<dbReference type="PANTHER" id="PTHR38166">
    <property type="entry name" value="C2H2-TYPE DOMAIN-CONTAINING PROTEIN-RELATED"/>
    <property type="match status" value="1"/>
</dbReference>
<feature type="compositionally biased region" description="Basic and acidic residues" evidence="1">
    <location>
        <begin position="455"/>
        <end position="466"/>
    </location>
</feature>
<evidence type="ECO:0000313" key="2">
    <source>
        <dbReference type="EMBL" id="KAK3215281.1"/>
    </source>
</evidence>
<evidence type="ECO:0000256" key="1">
    <source>
        <dbReference type="SAM" id="MobiDB-lite"/>
    </source>
</evidence>
<keyword evidence="3" id="KW-1185">Reference proteome</keyword>
<feature type="compositionally biased region" description="Polar residues" evidence="1">
    <location>
        <begin position="88"/>
        <end position="102"/>
    </location>
</feature>
<protein>
    <submittedName>
        <fullName evidence="2">Uncharacterized protein</fullName>
    </submittedName>
</protein>
<dbReference type="EMBL" id="WVTA01000003">
    <property type="protein sequence ID" value="KAK3215281.1"/>
    <property type="molecule type" value="Genomic_DNA"/>
</dbReference>
<feature type="compositionally biased region" description="Acidic residues" evidence="1">
    <location>
        <begin position="589"/>
        <end position="603"/>
    </location>
</feature>
<feature type="region of interest" description="Disordered" evidence="1">
    <location>
        <begin position="851"/>
        <end position="878"/>
    </location>
</feature>
<reference evidence="2 3" key="1">
    <citation type="submission" date="2021-02" db="EMBL/GenBank/DDBJ databases">
        <title>Genome assembly of Pseudopithomyces chartarum.</title>
        <authorList>
            <person name="Jauregui R."/>
            <person name="Singh J."/>
            <person name="Voisey C."/>
        </authorList>
    </citation>
    <scope>NUCLEOTIDE SEQUENCE [LARGE SCALE GENOMIC DNA]</scope>
    <source>
        <strain evidence="2 3">AGR01</strain>
    </source>
</reference>